<feature type="domain" description="FeoB-type G" evidence="17">
    <location>
        <begin position="30"/>
        <end position="198"/>
    </location>
</feature>
<feature type="binding site" evidence="14">
    <location>
        <position position="52"/>
    </location>
    <ligand>
        <name>Mg(2+)</name>
        <dbReference type="ChEBI" id="CHEBI:18420"/>
        <label>2</label>
    </ligand>
</feature>
<comment type="function">
    <text evidence="15">Probable transporter of a GTP-driven Fe(2+) uptake system.</text>
</comment>
<evidence type="ECO:0000256" key="11">
    <source>
        <dbReference type="ARBA" id="ARBA00023136"/>
    </source>
</evidence>
<dbReference type="InterPro" id="IPR011642">
    <property type="entry name" value="Gate_dom"/>
</dbReference>
<dbReference type="NCBIfam" id="TIGR00437">
    <property type="entry name" value="feoB"/>
    <property type="match status" value="1"/>
</dbReference>
<keyword evidence="9" id="KW-0406">Ion transport</keyword>
<keyword evidence="14" id="KW-0479">Metal-binding</keyword>
<evidence type="ECO:0000256" key="12">
    <source>
        <dbReference type="NCBIfam" id="TIGR00437"/>
    </source>
</evidence>
<feature type="binding site" evidence="14">
    <location>
        <position position="49"/>
    </location>
    <ligand>
        <name>Mg(2+)</name>
        <dbReference type="ChEBI" id="CHEBI:18420"/>
        <label>2</label>
    </ligand>
</feature>
<feature type="binding site" evidence="14">
    <location>
        <position position="48"/>
    </location>
    <ligand>
        <name>Mg(2+)</name>
        <dbReference type="ChEBI" id="CHEBI:18420"/>
        <label>2</label>
    </ligand>
</feature>
<feature type="binding site" evidence="14">
    <location>
        <position position="51"/>
    </location>
    <ligand>
        <name>Mg(2+)</name>
        <dbReference type="ChEBI" id="CHEBI:18420"/>
        <label>2</label>
    </ligand>
</feature>
<dbReference type="InterPro" id="IPR003373">
    <property type="entry name" value="Fe2_transport_prot-B"/>
</dbReference>
<feature type="transmembrane region" description="Helical" evidence="15">
    <location>
        <begin position="668"/>
        <end position="691"/>
    </location>
</feature>
<dbReference type="InterPro" id="IPR011640">
    <property type="entry name" value="Fe2_transport_prot_B_C"/>
</dbReference>
<evidence type="ECO:0000256" key="14">
    <source>
        <dbReference type="PIRSR" id="PIRSR603373-2"/>
    </source>
</evidence>
<evidence type="ECO:0000256" key="16">
    <source>
        <dbReference type="SAM" id="MobiDB-lite"/>
    </source>
</evidence>
<evidence type="ECO:0000256" key="2">
    <source>
        <dbReference type="ARBA" id="ARBA00022448"/>
    </source>
</evidence>
<evidence type="ECO:0000313" key="18">
    <source>
        <dbReference type="EMBL" id="GLC28420.1"/>
    </source>
</evidence>
<dbReference type="Proteomes" id="UP001161325">
    <property type="component" value="Unassembled WGS sequence"/>
</dbReference>
<dbReference type="InterPro" id="IPR050860">
    <property type="entry name" value="FeoB_GTPase"/>
</dbReference>
<dbReference type="SUPFAM" id="SSF52540">
    <property type="entry name" value="P-loop containing nucleoside triphosphate hydrolases"/>
    <property type="match status" value="1"/>
</dbReference>
<feature type="binding site" evidence="13">
    <location>
        <begin position="62"/>
        <end position="66"/>
    </location>
    <ligand>
        <name>GTP</name>
        <dbReference type="ChEBI" id="CHEBI:37565"/>
        <label>1</label>
    </ligand>
</feature>
<keyword evidence="5 15" id="KW-0812">Transmembrane</keyword>
<evidence type="ECO:0000256" key="10">
    <source>
        <dbReference type="ARBA" id="ARBA00023134"/>
    </source>
</evidence>
<evidence type="ECO:0000256" key="8">
    <source>
        <dbReference type="ARBA" id="ARBA00023004"/>
    </source>
</evidence>
<keyword evidence="11 15" id="KW-0472">Membrane</keyword>
<dbReference type="GO" id="GO:0005525">
    <property type="term" value="F:GTP binding"/>
    <property type="evidence" value="ECO:0007669"/>
    <property type="project" value="UniProtKB-KW"/>
</dbReference>
<dbReference type="EMBL" id="BRXS01000010">
    <property type="protein sequence ID" value="GLC28420.1"/>
    <property type="molecule type" value="Genomic_DNA"/>
</dbReference>
<dbReference type="PANTHER" id="PTHR43185:SF1">
    <property type="entry name" value="FE(2+) TRANSPORTER FEOB"/>
    <property type="match status" value="1"/>
</dbReference>
<dbReference type="GO" id="GO:0005886">
    <property type="term" value="C:plasma membrane"/>
    <property type="evidence" value="ECO:0007669"/>
    <property type="project" value="UniProtKB-SubCell"/>
</dbReference>
<feature type="binding site" evidence="13">
    <location>
        <begin position="84"/>
        <end position="87"/>
    </location>
    <ligand>
        <name>GTP</name>
        <dbReference type="ChEBI" id="CHEBI:37565"/>
        <label>1</label>
    </ligand>
</feature>
<evidence type="ECO:0000256" key="6">
    <source>
        <dbReference type="ARBA" id="ARBA00022741"/>
    </source>
</evidence>
<feature type="transmembrane region" description="Helical" evidence="15">
    <location>
        <begin position="315"/>
        <end position="336"/>
    </location>
</feature>
<evidence type="ECO:0000256" key="3">
    <source>
        <dbReference type="ARBA" id="ARBA00022475"/>
    </source>
</evidence>
<evidence type="ECO:0000256" key="4">
    <source>
        <dbReference type="ARBA" id="ARBA00022496"/>
    </source>
</evidence>
<keyword evidence="2 15" id="KW-0813">Transport</keyword>
<dbReference type="Pfam" id="PF07670">
    <property type="entry name" value="Gate"/>
    <property type="match status" value="2"/>
</dbReference>
<keyword evidence="3" id="KW-1003">Cell membrane</keyword>
<dbReference type="InterPro" id="IPR030389">
    <property type="entry name" value="G_FEOB_dom"/>
</dbReference>
<reference evidence="18" key="1">
    <citation type="submission" date="2022-08" db="EMBL/GenBank/DDBJ databases">
        <title>Draft genome sequencing of Roseisolibacter agri AW1220.</title>
        <authorList>
            <person name="Tobiishi Y."/>
            <person name="Tonouchi A."/>
        </authorList>
    </citation>
    <scope>NUCLEOTIDE SEQUENCE</scope>
    <source>
        <strain evidence="18">AW1220</strain>
    </source>
</reference>
<evidence type="ECO:0000256" key="7">
    <source>
        <dbReference type="ARBA" id="ARBA00022989"/>
    </source>
</evidence>
<evidence type="ECO:0000256" key="9">
    <source>
        <dbReference type="ARBA" id="ARBA00023065"/>
    </source>
</evidence>
<comment type="similarity">
    <text evidence="15">Belongs to the TRAFAC class TrmE-Era-EngA-EngB-Septin-like GTPase superfamily. FeoB GTPase (TC 9.A.8) family.</text>
</comment>
<dbReference type="CDD" id="cd01879">
    <property type="entry name" value="FeoB"/>
    <property type="match status" value="1"/>
</dbReference>
<sequence>MASPPVTAGGLDARTPGSTAPAAPIHDARPLRVALIGNPNTGKTTLFNALTGLRQKVGNFAGVTVERHEGSYRTDDGRRVAVLDLPGSYSLSAGSPDEAIALEVLIGRGKDVPLPDVVVVVIDAQHLERNLFLAGQVLELGLPVVVALNQIDAAVAAGVTIDVPELIHELGVTVIPTVAKRGEGVDALKRAIAAAPGFPPAERRFALPPAAEEALAPLAARLEDAGLPRSAARMEALRLLGVAHPEAHLADVPDAAPLLARARDVLTTAGLVPERLEAELRYGWIAGVLARSLTRAAPRGRTATHRIDSVALHRVWGPLLFVTLMALVFQAIFTWATPLMDAIEGVVGWMGARVGDALPPGDLRSLVVDGVFAGVGGVLVFLPQIAMLFLFIGILEDSGYMARAAFLMDGLMRRVGLHGKSFIPMLSGYACAVPGIMAARTVENPKDRLATIMVVPLMSCSARLPIYALLIGAFVPPVALLGGAMTLQGVTMLGMYFLGTVTALGVAAVFKRTLLRGPARPMILELPAYRLPSAKSLLIGVYGRALMFVRRAGTVILALSIVLWALATYPKTTPDASLPEAAQQEQQLERSFLGRIGHAMEPAVRPLGYDWKIGVSIAASFAAREVFVSTMGTIYGVGDTEQDDAAALREKLRAERDPRTGRAAYTPLVAIGLMVFYVYALMCMSTMAVTVRETGGGRTGWKWAGVQFAYMLGLAYVAALVVYQGGRLLGWG</sequence>
<comment type="subcellular location">
    <subcellularLocation>
        <location evidence="15">Cell inner membrane</location>
        <topology evidence="15">Multi-pass membrane protein</topology>
    </subcellularLocation>
    <subcellularLocation>
        <location evidence="1">Cell membrane</location>
        <topology evidence="1">Multi-pass membrane protein</topology>
    </subcellularLocation>
</comment>
<feature type="transmembrane region" description="Helical" evidence="15">
    <location>
        <begin position="548"/>
        <end position="567"/>
    </location>
</feature>
<evidence type="ECO:0000256" key="13">
    <source>
        <dbReference type="PIRSR" id="PIRSR603373-1"/>
    </source>
</evidence>
<comment type="caution">
    <text evidence="15">Lacks conserved residue(s) required for the propagation of feature annotation.</text>
</comment>
<evidence type="ECO:0000259" key="17">
    <source>
        <dbReference type="PROSITE" id="PS51711"/>
    </source>
</evidence>
<evidence type="ECO:0000256" key="5">
    <source>
        <dbReference type="ARBA" id="ARBA00022692"/>
    </source>
</evidence>
<accession>A0AA37V2V5</accession>
<feature type="transmembrane region" description="Helical" evidence="15">
    <location>
        <begin position="466"/>
        <end position="487"/>
    </location>
</feature>
<dbReference type="RefSeq" id="WP_284352818.1">
    <property type="nucleotide sequence ID" value="NZ_BRXS01000010.1"/>
</dbReference>
<feature type="transmembrane region" description="Helical" evidence="15">
    <location>
        <begin position="493"/>
        <end position="510"/>
    </location>
</feature>
<dbReference type="GO" id="GO:0015093">
    <property type="term" value="F:ferrous iron transmembrane transporter activity"/>
    <property type="evidence" value="ECO:0007669"/>
    <property type="project" value="UniProtKB-UniRule"/>
</dbReference>
<keyword evidence="10 13" id="KW-0342">GTP-binding</keyword>
<keyword evidence="7 15" id="KW-1133">Transmembrane helix</keyword>
<keyword evidence="8 15" id="KW-0408">Iron</keyword>
<dbReference type="GO" id="GO:0046872">
    <property type="term" value="F:metal ion binding"/>
    <property type="evidence" value="ECO:0007669"/>
    <property type="project" value="UniProtKB-KW"/>
</dbReference>
<dbReference type="Pfam" id="PF07664">
    <property type="entry name" value="FeoB_C"/>
    <property type="match status" value="1"/>
</dbReference>
<keyword evidence="19" id="KW-1185">Reference proteome</keyword>
<keyword evidence="4 15" id="KW-0410">Iron transport</keyword>
<dbReference type="PANTHER" id="PTHR43185">
    <property type="entry name" value="FERROUS IRON TRANSPORT PROTEIN B"/>
    <property type="match status" value="1"/>
</dbReference>
<dbReference type="Pfam" id="PF02421">
    <property type="entry name" value="FeoB_N"/>
    <property type="match status" value="1"/>
</dbReference>
<proteinExistence type="inferred from homology"/>
<feature type="region of interest" description="Disordered" evidence="16">
    <location>
        <begin position="1"/>
        <end position="24"/>
    </location>
</feature>
<name>A0AA37V2V5_9BACT</name>
<evidence type="ECO:0000256" key="1">
    <source>
        <dbReference type="ARBA" id="ARBA00004651"/>
    </source>
</evidence>
<comment type="caution">
    <text evidence="18">The sequence shown here is derived from an EMBL/GenBank/DDBJ whole genome shotgun (WGS) entry which is preliminary data.</text>
</comment>
<evidence type="ECO:0000256" key="15">
    <source>
        <dbReference type="RuleBase" id="RU362098"/>
    </source>
</evidence>
<organism evidence="18 19">
    <name type="scientific">Roseisolibacter agri</name>
    <dbReference type="NCBI Taxonomy" id="2014610"/>
    <lineage>
        <taxon>Bacteria</taxon>
        <taxon>Pseudomonadati</taxon>
        <taxon>Gemmatimonadota</taxon>
        <taxon>Gemmatimonadia</taxon>
        <taxon>Gemmatimonadales</taxon>
        <taxon>Gemmatimonadaceae</taxon>
        <taxon>Roseisolibacter</taxon>
    </lineage>
</organism>
<protein>
    <recommendedName>
        <fullName evidence="12 15">Ferrous iron transport protein B</fullName>
    </recommendedName>
</protein>
<dbReference type="PROSITE" id="PS51711">
    <property type="entry name" value="G_FEOB"/>
    <property type="match status" value="1"/>
</dbReference>
<feature type="binding site" evidence="13">
    <location>
        <begin position="37"/>
        <end position="44"/>
    </location>
    <ligand>
        <name>GTP</name>
        <dbReference type="ChEBI" id="CHEBI:37565"/>
        <label>1</label>
    </ligand>
</feature>
<evidence type="ECO:0000313" key="19">
    <source>
        <dbReference type="Proteomes" id="UP001161325"/>
    </source>
</evidence>
<feature type="transmembrane region" description="Helical" evidence="15">
    <location>
        <begin position="703"/>
        <end position="723"/>
    </location>
</feature>
<feature type="binding site" evidence="13">
    <location>
        <begin position="149"/>
        <end position="152"/>
    </location>
    <ligand>
        <name>GTP</name>
        <dbReference type="ChEBI" id="CHEBI:37565"/>
        <label>1</label>
    </ligand>
</feature>
<feature type="transmembrane region" description="Helical" evidence="15">
    <location>
        <begin position="371"/>
        <end position="395"/>
    </location>
</feature>
<dbReference type="AlphaFoldDB" id="A0AA37V2V5"/>
<keyword evidence="6 13" id="KW-0547">Nucleotide-binding</keyword>
<keyword evidence="14" id="KW-0460">Magnesium</keyword>
<dbReference type="Gene3D" id="3.40.50.300">
    <property type="entry name" value="P-loop containing nucleotide triphosphate hydrolases"/>
    <property type="match status" value="1"/>
</dbReference>
<gene>
    <name evidence="18" type="primary">feoB</name>
    <name evidence="18" type="ORF">rosag_49330</name>
</gene>
<dbReference type="InterPro" id="IPR027417">
    <property type="entry name" value="P-loop_NTPase"/>
</dbReference>